<name>A0ABU6CU73_9GAMM</name>
<dbReference type="PANTHER" id="PTHR48261">
    <property type="entry name" value="ACETYLGLUCOSAMINYLTRANSFERASE"/>
    <property type="match status" value="1"/>
</dbReference>
<dbReference type="RefSeq" id="WP_324693392.1">
    <property type="nucleotide sequence ID" value="NZ_JAYMYJ010000030.1"/>
</dbReference>
<accession>A0ABU6CU73</accession>
<sequence>MSANLFRIVLIVDGEYISAWQSLMLERLQASGGGVLVAVIFRQPLASGIEKKINFFLFRVLHFLDGKIFKAPVNAQKPVSFLDQLGDVFFCAANSRRYQKLLKEQTLDVAIDLTGQEPLSAVIASVRYGVWRYFHGYPAAMMDCYVGIREYANREDEIISGVERSLPSQSVPERIFYATTSTDMVSINRGIESTLWKMADFIPQRLSELAQVGESLFFQNASARLRQFPFAQQYASSPPGLLMTLRVLWRYLSNFIRKLYNSLFRNEQWILLTSEAGDASSLCMLGHFRKLIPSRDRFWADPFVVEHEGEQYVFFEELVYANGVGHLACIRLNADGSYSDPVTILEKPYHLSYPFIFKYQGQYYLIPETAENHTIEVYRCEAFPYRWVFEKNLMENVEAYDSTLLEHAGRWWMFVSMRNHQSCSPSEALYLFYADNPLSTQWHAHPQNPVVARASHARPGGGIFEEGGRLYRPSQNCAGVYGRGLNINLIRQLDTSTYREETVSRYVPDGANDMNGVHTLGLGEKISVSDAVHIHRRLGMLDRWVVKLSSFFNYAGHRQILVVVAIPLAWLWFHI</sequence>
<dbReference type="Gene3D" id="2.115.10.20">
    <property type="entry name" value="Glycosyl hydrolase domain, family 43"/>
    <property type="match status" value="1"/>
</dbReference>
<keyword evidence="3" id="KW-1185">Reference proteome</keyword>
<organism evidence="2 3">
    <name type="scientific">Candidatus Thiothrix phosphatis</name>
    <dbReference type="NCBI Taxonomy" id="3112415"/>
    <lineage>
        <taxon>Bacteria</taxon>
        <taxon>Pseudomonadati</taxon>
        <taxon>Pseudomonadota</taxon>
        <taxon>Gammaproteobacteria</taxon>
        <taxon>Thiotrichales</taxon>
        <taxon>Thiotrichaceae</taxon>
        <taxon>Thiothrix</taxon>
    </lineage>
</organism>
<dbReference type="InterPro" id="IPR004263">
    <property type="entry name" value="Exostosin"/>
</dbReference>
<dbReference type="EMBL" id="JAYMYJ010000030">
    <property type="protein sequence ID" value="MEB4590151.1"/>
    <property type="molecule type" value="Genomic_DNA"/>
</dbReference>
<comment type="caution">
    <text evidence="2">The sequence shown here is derived from an EMBL/GenBank/DDBJ whole genome shotgun (WGS) entry which is preliminary data.</text>
</comment>
<dbReference type="Proteomes" id="UP001308005">
    <property type="component" value="Unassembled WGS sequence"/>
</dbReference>
<evidence type="ECO:0000313" key="3">
    <source>
        <dbReference type="Proteomes" id="UP001308005"/>
    </source>
</evidence>
<dbReference type="PANTHER" id="PTHR48261:SF2">
    <property type="entry name" value="ACETYLGLUCOSAMINYLTRANSFERASE"/>
    <property type="match status" value="1"/>
</dbReference>
<proteinExistence type="predicted"/>
<dbReference type="InterPro" id="IPR056442">
    <property type="entry name" value="GINT1_N"/>
</dbReference>
<protein>
    <recommendedName>
        <fullName evidence="1">Glucosamine inositolphosphorylceramide transferase 1 N-terminal domain-containing protein</fullName>
    </recommendedName>
</protein>
<gene>
    <name evidence="2" type="ORF">VSS37_04085</name>
</gene>
<evidence type="ECO:0000259" key="1">
    <source>
        <dbReference type="Pfam" id="PF24793"/>
    </source>
</evidence>
<dbReference type="Pfam" id="PF24793">
    <property type="entry name" value="GINT1_N"/>
    <property type="match status" value="1"/>
</dbReference>
<dbReference type="InterPro" id="IPR023296">
    <property type="entry name" value="Glyco_hydro_beta-prop_sf"/>
</dbReference>
<dbReference type="SUPFAM" id="SSF75005">
    <property type="entry name" value="Arabinanase/levansucrase/invertase"/>
    <property type="match status" value="1"/>
</dbReference>
<evidence type="ECO:0000313" key="2">
    <source>
        <dbReference type="EMBL" id="MEB4590151.1"/>
    </source>
</evidence>
<reference evidence="3" key="1">
    <citation type="submission" date="2023-07" db="EMBL/GenBank/DDBJ databases">
        <title>The carbon used by Thiothrix.</title>
        <authorList>
            <person name="Chen L."/>
        </authorList>
    </citation>
    <scope>NUCLEOTIDE SEQUENCE [LARGE SCALE GENOMIC DNA]</scope>
</reference>
<feature type="domain" description="Glucosamine inositolphosphorylceramide transferase 1 N-terminal" evidence="1">
    <location>
        <begin position="297"/>
        <end position="508"/>
    </location>
</feature>